<keyword evidence="1" id="KW-0472">Membrane</keyword>
<dbReference type="Proteomes" id="UP000184295">
    <property type="component" value="Unassembled WGS sequence"/>
</dbReference>
<accession>A0A1M4TI90</accession>
<keyword evidence="1" id="KW-1133">Transmembrane helix</keyword>
<dbReference type="EMBL" id="FQUL01000005">
    <property type="protein sequence ID" value="SHE44190.1"/>
    <property type="molecule type" value="Genomic_DNA"/>
</dbReference>
<reference evidence="3" key="1">
    <citation type="submission" date="2016-11" db="EMBL/GenBank/DDBJ databases">
        <authorList>
            <person name="Varghese N."/>
            <person name="Submissions S."/>
        </authorList>
    </citation>
    <scope>NUCLEOTIDE SEQUENCE [LARGE SCALE GENOMIC DNA]</scope>
    <source>
        <strain evidence="3">DSM 19514</strain>
    </source>
</reference>
<evidence type="ECO:0000256" key="1">
    <source>
        <dbReference type="SAM" id="Phobius"/>
    </source>
</evidence>
<keyword evidence="1" id="KW-0812">Transmembrane</keyword>
<evidence type="ECO:0000313" key="3">
    <source>
        <dbReference type="Proteomes" id="UP000184295"/>
    </source>
</evidence>
<name>A0A1M4TI90_9ACTN</name>
<feature type="transmembrane region" description="Helical" evidence="1">
    <location>
        <begin position="53"/>
        <end position="71"/>
    </location>
</feature>
<sequence length="83" mass="9096">MAKFSRHPKELKGPALNGGRCCNHDKGVTVLIFQGNAVSDYSREIPHEGSKAMYWRLVGGVFVLAFVLAFVERFADATGESPI</sequence>
<organism evidence="2 3">
    <name type="scientific">Ferrithrix thermotolerans DSM 19514</name>
    <dbReference type="NCBI Taxonomy" id="1121881"/>
    <lineage>
        <taxon>Bacteria</taxon>
        <taxon>Bacillati</taxon>
        <taxon>Actinomycetota</taxon>
        <taxon>Acidimicrobiia</taxon>
        <taxon>Acidimicrobiales</taxon>
        <taxon>Acidimicrobiaceae</taxon>
        <taxon>Ferrithrix</taxon>
    </lineage>
</organism>
<proteinExistence type="predicted"/>
<dbReference type="AlphaFoldDB" id="A0A1M4TI90"/>
<evidence type="ECO:0000313" key="2">
    <source>
        <dbReference type="EMBL" id="SHE44190.1"/>
    </source>
</evidence>
<gene>
    <name evidence="2" type="ORF">SAMN02745225_00629</name>
</gene>
<keyword evidence="3" id="KW-1185">Reference proteome</keyword>
<dbReference type="RefSeq" id="WP_072788660.1">
    <property type="nucleotide sequence ID" value="NZ_FQUL01000005.1"/>
</dbReference>
<protein>
    <submittedName>
        <fullName evidence="2">Uncharacterized protein</fullName>
    </submittedName>
</protein>